<dbReference type="Gene3D" id="2.40.170.20">
    <property type="entry name" value="TonB-dependent receptor, beta-barrel domain"/>
    <property type="match status" value="1"/>
</dbReference>
<evidence type="ECO:0000256" key="11">
    <source>
        <dbReference type="ARBA" id="ARBA00023237"/>
    </source>
</evidence>
<evidence type="ECO:0000256" key="14">
    <source>
        <dbReference type="RuleBase" id="RU003357"/>
    </source>
</evidence>
<evidence type="ECO:0000256" key="7">
    <source>
        <dbReference type="ARBA" id="ARBA00023004"/>
    </source>
</evidence>
<dbReference type="Pfam" id="PF00593">
    <property type="entry name" value="TonB_dep_Rec_b-barrel"/>
    <property type="match status" value="1"/>
</dbReference>
<evidence type="ECO:0000313" key="19">
    <source>
        <dbReference type="Proteomes" id="UP000015527"/>
    </source>
</evidence>
<feature type="chain" id="PRO_5004577625" evidence="15">
    <location>
        <begin position="17"/>
        <end position="728"/>
    </location>
</feature>
<dbReference type="GO" id="GO:0009279">
    <property type="term" value="C:cell outer membrane"/>
    <property type="evidence" value="ECO:0007669"/>
    <property type="project" value="UniProtKB-SubCell"/>
</dbReference>
<keyword evidence="6 15" id="KW-0732">Signal</keyword>
<evidence type="ECO:0000256" key="6">
    <source>
        <dbReference type="ARBA" id="ARBA00022729"/>
    </source>
</evidence>
<keyword evidence="10 12" id="KW-0472">Membrane</keyword>
<evidence type="ECO:0000256" key="1">
    <source>
        <dbReference type="ARBA" id="ARBA00004571"/>
    </source>
</evidence>
<feature type="short sequence motif" description="TonB C-terminal box" evidence="13">
    <location>
        <begin position="711"/>
        <end position="728"/>
    </location>
</feature>
<dbReference type="SUPFAM" id="SSF56935">
    <property type="entry name" value="Porins"/>
    <property type="match status" value="1"/>
</dbReference>
<dbReference type="GO" id="GO:0006826">
    <property type="term" value="P:iron ion transport"/>
    <property type="evidence" value="ECO:0007669"/>
    <property type="project" value="UniProtKB-KW"/>
</dbReference>
<evidence type="ECO:0000256" key="9">
    <source>
        <dbReference type="ARBA" id="ARBA00023077"/>
    </source>
</evidence>
<dbReference type="AlphaFoldDB" id="T0IV97"/>
<accession>T0IV97</accession>
<dbReference type="PANTHER" id="PTHR32552">
    <property type="entry name" value="FERRICHROME IRON RECEPTOR-RELATED"/>
    <property type="match status" value="1"/>
</dbReference>
<evidence type="ECO:0000259" key="16">
    <source>
        <dbReference type="Pfam" id="PF00593"/>
    </source>
</evidence>
<evidence type="ECO:0000256" key="2">
    <source>
        <dbReference type="ARBA" id="ARBA00022448"/>
    </source>
</evidence>
<dbReference type="PATRIC" id="fig|1096930.3.peg.2816"/>
<dbReference type="InterPro" id="IPR010917">
    <property type="entry name" value="TonB_rcpt_CS"/>
</dbReference>
<evidence type="ECO:0000313" key="18">
    <source>
        <dbReference type="EMBL" id="EQB13619.1"/>
    </source>
</evidence>
<keyword evidence="4" id="KW-0410">Iron transport</keyword>
<dbReference type="Pfam" id="PF07715">
    <property type="entry name" value="Plug"/>
    <property type="match status" value="1"/>
</dbReference>
<keyword evidence="18" id="KW-0675">Receptor</keyword>
<dbReference type="InterPro" id="IPR036942">
    <property type="entry name" value="Beta-barrel_TonB_sf"/>
</dbReference>
<keyword evidence="5 12" id="KW-0812">Transmembrane</keyword>
<reference evidence="18 19" key="1">
    <citation type="journal article" date="2013" name="Genome Announc.">
        <title>Genome Sequence of Novosphingobium lindaniclasticum LE124T, Isolated from a Hexachlorocyclohexane Dumpsite.</title>
        <authorList>
            <person name="Saxena A."/>
            <person name="Nayyar N."/>
            <person name="Sangwan N."/>
            <person name="Kumari R."/>
            <person name="Khurana J.P."/>
            <person name="Lal R."/>
        </authorList>
    </citation>
    <scope>NUCLEOTIDE SEQUENCE [LARGE SCALE GENOMIC DNA]</scope>
    <source>
        <strain evidence="18 19">LE124</strain>
    </source>
</reference>
<dbReference type="Proteomes" id="UP000015527">
    <property type="component" value="Unassembled WGS sequence"/>
</dbReference>
<comment type="subcellular location">
    <subcellularLocation>
        <location evidence="1 12">Cell outer membrane</location>
        <topology evidence="1 12">Multi-pass membrane protein</topology>
    </subcellularLocation>
</comment>
<keyword evidence="8" id="KW-0406">Ion transport</keyword>
<keyword evidence="7" id="KW-0408">Iron</keyword>
<organism evidence="18 19">
    <name type="scientific">Novosphingobium lindaniclasticum LE124</name>
    <dbReference type="NCBI Taxonomy" id="1096930"/>
    <lineage>
        <taxon>Bacteria</taxon>
        <taxon>Pseudomonadati</taxon>
        <taxon>Pseudomonadota</taxon>
        <taxon>Alphaproteobacteria</taxon>
        <taxon>Sphingomonadales</taxon>
        <taxon>Sphingomonadaceae</taxon>
        <taxon>Novosphingobium</taxon>
    </lineage>
</organism>
<comment type="similarity">
    <text evidence="12 14">Belongs to the TonB-dependent receptor family.</text>
</comment>
<dbReference type="EMBL" id="ATHL01000087">
    <property type="protein sequence ID" value="EQB13619.1"/>
    <property type="molecule type" value="Genomic_DNA"/>
</dbReference>
<keyword evidence="9 14" id="KW-0798">TonB box</keyword>
<dbReference type="OrthoDB" id="9760333at2"/>
<evidence type="ECO:0000256" key="10">
    <source>
        <dbReference type="ARBA" id="ARBA00023136"/>
    </source>
</evidence>
<evidence type="ECO:0000256" key="8">
    <source>
        <dbReference type="ARBA" id="ARBA00023065"/>
    </source>
</evidence>
<keyword evidence="11 12" id="KW-0998">Cell outer membrane</keyword>
<protein>
    <submittedName>
        <fullName evidence="18">TonB-denpendent receptor</fullName>
    </submittedName>
</protein>
<keyword evidence="19" id="KW-1185">Reference proteome</keyword>
<evidence type="ECO:0000256" key="15">
    <source>
        <dbReference type="SAM" id="SignalP"/>
    </source>
</evidence>
<dbReference type="InterPro" id="IPR039426">
    <property type="entry name" value="TonB-dep_rcpt-like"/>
</dbReference>
<evidence type="ECO:0000256" key="5">
    <source>
        <dbReference type="ARBA" id="ARBA00022692"/>
    </source>
</evidence>
<name>T0IV97_9SPHN</name>
<evidence type="ECO:0000259" key="17">
    <source>
        <dbReference type="Pfam" id="PF07715"/>
    </source>
</evidence>
<dbReference type="eggNOG" id="COG4771">
    <property type="taxonomic scope" value="Bacteria"/>
</dbReference>
<evidence type="ECO:0000256" key="4">
    <source>
        <dbReference type="ARBA" id="ARBA00022496"/>
    </source>
</evidence>
<dbReference type="PANTHER" id="PTHR32552:SF81">
    <property type="entry name" value="TONB-DEPENDENT OUTER MEMBRANE RECEPTOR"/>
    <property type="match status" value="1"/>
</dbReference>
<feature type="signal peptide" evidence="15">
    <location>
        <begin position="1"/>
        <end position="16"/>
    </location>
</feature>
<feature type="domain" description="TonB-dependent receptor-like beta-barrel" evidence="16">
    <location>
        <begin position="245"/>
        <end position="692"/>
    </location>
</feature>
<dbReference type="PROSITE" id="PS01156">
    <property type="entry name" value="TONB_DEPENDENT_REC_2"/>
    <property type="match status" value="1"/>
</dbReference>
<keyword evidence="3 12" id="KW-1134">Transmembrane beta strand</keyword>
<comment type="caution">
    <text evidence="18">The sequence shown here is derived from an EMBL/GenBank/DDBJ whole genome shotgun (WGS) entry which is preliminary data.</text>
</comment>
<evidence type="ECO:0000256" key="12">
    <source>
        <dbReference type="PROSITE-ProRule" id="PRU01360"/>
    </source>
</evidence>
<evidence type="ECO:0000256" key="3">
    <source>
        <dbReference type="ARBA" id="ARBA00022452"/>
    </source>
</evidence>
<proteinExistence type="inferred from homology"/>
<dbReference type="InterPro" id="IPR000531">
    <property type="entry name" value="Beta-barrel_TonB"/>
</dbReference>
<sequence>MAAFLGASALAFPAVAAEAPASDEAVQDSIGEITVTAQKRTESAQKVPISIQSFGAATLAEINASKLQDIEIAAPSLTFGDGSEQGRAGIRGVIDYSRNAGYDSRVGLYIDGVYLSRSWMMNQTLLGIQQVDVLRGPQGTLFGKNTDAGALSITTRQPSHGANGEFEGEYGNFGHWKVAGRVNVPLGADAALQLSATHLEDKGYYHNDYLGTRNQGVNSDALRAQLLVEPAAGVRVTIAADYVEDNNSTLHYTYVPTPGTDPYHFNSYYDDQARRKMGGVSVTGEVELGGGYALTSITAFRSGKQDIDFNNETGTVPYLTVHFKPSTDQFSQELRIASPVGEHFDFVAGLYYFWGRNVDRTVSSYGAGLAYFGYPYSLYAGLDMPSHASVTTKSYAGFLNANYRINDVIELFVGGRLTYEKKTLDNLTTFDPYGIFTTPLDGYSQKMGDTFFTPKGGVNLHLSNDVLVFGAVGKGFKSGGFNTEGTSATTFAAGIGFKPETVVSYELGLKSQFFGRRARLNVTGFYQKFDDYQVFTFVETQFAGATRLTTSLNNAGKLVSKGVEVDATLVPVTGLTLSGNYTYNLSEFTSYPGGGGIYNGVLLDADGAQAPYAPRHKAYLSASYTTALGIADLKLTGHFGYSIVSSQNFDPKVVNPLYRQAYSMAGYDLADANLTLAKQGGDWSVSVWSKNLFDKDYIKFANMTALLSNRAIMYGQPRTIGATFHYNF</sequence>
<dbReference type="InterPro" id="IPR012910">
    <property type="entry name" value="Plug_dom"/>
</dbReference>
<feature type="domain" description="TonB-dependent receptor plug" evidence="17">
    <location>
        <begin position="44"/>
        <end position="149"/>
    </location>
</feature>
<evidence type="ECO:0000256" key="13">
    <source>
        <dbReference type="PROSITE-ProRule" id="PRU10144"/>
    </source>
</evidence>
<gene>
    <name evidence="18" type="ORF">L284_14165</name>
</gene>
<dbReference type="PROSITE" id="PS52016">
    <property type="entry name" value="TONB_DEPENDENT_REC_3"/>
    <property type="match status" value="1"/>
</dbReference>
<keyword evidence="2 12" id="KW-0813">Transport</keyword>